<dbReference type="Pfam" id="PF22725">
    <property type="entry name" value="GFO_IDH_MocA_C3"/>
    <property type="match status" value="1"/>
</dbReference>
<dbReference type="GO" id="GO:0005737">
    <property type="term" value="C:cytoplasm"/>
    <property type="evidence" value="ECO:0007669"/>
    <property type="project" value="TreeGrafter"/>
</dbReference>
<reference evidence="4" key="1">
    <citation type="submission" date="2022-03" db="EMBL/GenBank/DDBJ databases">
        <authorList>
            <person name="Lindestad O."/>
        </authorList>
    </citation>
    <scope>NUCLEOTIDE SEQUENCE</scope>
</reference>
<dbReference type="Proteomes" id="UP000838756">
    <property type="component" value="Unassembled WGS sequence"/>
</dbReference>
<accession>A0A8S4SIG3</accession>
<evidence type="ECO:0000313" key="5">
    <source>
        <dbReference type="Proteomes" id="UP000838756"/>
    </source>
</evidence>
<dbReference type="InterPro" id="IPR055170">
    <property type="entry name" value="GFO_IDH_MocA-like_dom"/>
</dbReference>
<sequence length="332" mass="37079">MATKKFAGPSPYVINTTYPEVDFRHTEYINNATAKKSRTSAAPVVAAIFGLGRAGSIHLSSIIRNPRIILKYIVDDRPEIFTELKSYWKLEDQVVCLTSKNADRVYKDKSSASTITSVHGERGADESVWHREQDASSTSCQRFIDDLQQVATLRGGVFHDCVVHDFDIACWILGELPVRVHATASGLITEVKAIDDFDNIAFLLTYPSGTVAIGDNSRFCAYGYDQRLEVFGNKGMIKVENEKPAHSLESYIGQDGIKLNPIYYSFPSRYKIAYRRELEHFLDVVQYGVPIEVSSWQTLAISKIATAAEESARTGKTVELDWSKDGIPAEYS</sequence>
<comment type="caution">
    <text evidence="4">The sequence shown here is derived from an EMBL/GenBank/DDBJ whole genome shotgun (WGS) entry which is preliminary data.</text>
</comment>
<dbReference type="PANTHER" id="PTHR42840">
    <property type="entry name" value="NAD(P)-BINDING ROSSMANN-FOLD SUPERFAMILY PROTEIN-RELATED"/>
    <property type="match status" value="1"/>
</dbReference>
<dbReference type="EMBL" id="CAKXAJ010026420">
    <property type="protein sequence ID" value="CAH2268157.1"/>
    <property type="molecule type" value="Genomic_DNA"/>
</dbReference>
<comment type="similarity">
    <text evidence="1">Belongs to the Gfo/Idh/MocA family.</text>
</comment>
<evidence type="ECO:0000313" key="4">
    <source>
        <dbReference type="EMBL" id="CAH2268157.1"/>
    </source>
</evidence>
<dbReference type="GO" id="GO:0006740">
    <property type="term" value="P:NADPH regeneration"/>
    <property type="evidence" value="ECO:0007669"/>
    <property type="project" value="TreeGrafter"/>
</dbReference>
<proteinExistence type="inferred from homology"/>
<dbReference type="GO" id="GO:0016491">
    <property type="term" value="F:oxidoreductase activity"/>
    <property type="evidence" value="ECO:0007669"/>
    <property type="project" value="UniProtKB-KW"/>
</dbReference>
<keyword evidence="2" id="KW-0560">Oxidoreductase</keyword>
<name>A0A8S4SIG3_9NEOP</name>
<dbReference type="PANTHER" id="PTHR42840:SF3">
    <property type="entry name" value="BINDING ROSSMANN FOLD OXIDOREDUCTASE, PUTATIVE (AFU_ORTHOLOGUE AFUA_2G10240)-RELATED"/>
    <property type="match status" value="1"/>
</dbReference>
<dbReference type="Gene3D" id="3.30.360.10">
    <property type="entry name" value="Dihydrodipicolinate Reductase, domain 2"/>
    <property type="match status" value="1"/>
</dbReference>
<keyword evidence="5" id="KW-1185">Reference proteome</keyword>
<dbReference type="OrthoDB" id="64915at2759"/>
<gene>
    <name evidence="4" type="primary">jg8164</name>
    <name evidence="4" type="ORF">PAEG_LOCUS26552</name>
</gene>
<feature type="domain" description="GFO/IDH/MocA-like oxidoreductase" evidence="3">
    <location>
        <begin position="152"/>
        <end position="237"/>
    </location>
</feature>
<dbReference type="SUPFAM" id="SSF55347">
    <property type="entry name" value="Glyceraldehyde-3-phosphate dehydrogenase-like, C-terminal domain"/>
    <property type="match status" value="1"/>
</dbReference>
<organism evidence="4 5">
    <name type="scientific">Pararge aegeria aegeria</name>
    <dbReference type="NCBI Taxonomy" id="348720"/>
    <lineage>
        <taxon>Eukaryota</taxon>
        <taxon>Metazoa</taxon>
        <taxon>Ecdysozoa</taxon>
        <taxon>Arthropoda</taxon>
        <taxon>Hexapoda</taxon>
        <taxon>Insecta</taxon>
        <taxon>Pterygota</taxon>
        <taxon>Neoptera</taxon>
        <taxon>Endopterygota</taxon>
        <taxon>Lepidoptera</taxon>
        <taxon>Glossata</taxon>
        <taxon>Ditrysia</taxon>
        <taxon>Papilionoidea</taxon>
        <taxon>Nymphalidae</taxon>
        <taxon>Satyrinae</taxon>
        <taxon>Satyrini</taxon>
        <taxon>Parargina</taxon>
        <taxon>Pararge</taxon>
    </lineage>
</organism>
<evidence type="ECO:0000256" key="2">
    <source>
        <dbReference type="ARBA" id="ARBA00023002"/>
    </source>
</evidence>
<evidence type="ECO:0000259" key="3">
    <source>
        <dbReference type="Pfam" id="PF22725"/>
    </source>
</evidence>
<evidence type="ECO:0000256" key="1">
    <source>
        <dbReference type="ARBA" id="ARBA00010928"/>
    </source>
</evidence>
<dbReference type="AlphaFoldDB" id="A0A8S4SIG3"/>
<protein>
    <submittedName>
        <fullName evidence="4">Jg8164 protein</fullName>
    </submittedName>
</protein>